<dbReference type="EMBL" id="UINC01135479">
    <property type="protein sequence ID" value="SVD19650.1"/>
    <property type="molecule type" value="Genomic_DNA"/>
</dbReference>
<proteinExistence type="predicted"/>
<sequence>MLKKKYMEFLNRFVEYKINESNNDIKKCSSISKNMYIHQLQMPDYFSISIRFLSILLNYSIFIIFGKIFSTSSSEDAITIMNYLRSSKRFIFVKNIIKFHD</sequence>
<organism evidence="2">
    <name type="scientific">marine metagenome</name>
    <dbReference type="NCBI Taxonomy" id="408172"/>
    <lineage>
        <taxon>unclassified sequences</taxon>
        <taxon>metagenomes</taxon>
        <taxon>ecological metagenomes</taxon>
    </lineage>
</organism>
<keyword evidence="1" id="KW-0472">Membrane</keyword>
<gene>
    <name evidence="2" type="ORF">METZ01_LOCUS372504</name>
</gene>
<feature type="transmembrane region" description="Helical" evidence="1">
    <location>
        <begin position="45"/>
        <end position="65"/>
    </location>
</feature>
<protein>
    <submittedName>
        <fullName evidence="2">Uncharacterized protein</fullName>
    </submittedName>
</protein>
<feature type="non-terminal residue" evidence="2">
    <location>
        <position position="101"/>
    </location>
</feature>
<accession>A0A382TBZ8</accession>
<evidence type="ECO:0000313" key="2">
    <source>
        <dbReference type="EMBL" id="SVD19650.1"/>
    </source>
</evidence>
<dbReference type="AlphaFoldDB" id="A0A382TBZ8"/>
<keyword evidence="1" id="KW-1133">Transmembrane helix</keyword>
<reference evidence="2" key="1">
    <citation type="submission" date="2018-05" db="EMBL/GenBank/DDBJ databases">
        <authorList>
            <person name="Lanie J.A."/>
            <person name="Ng W.-L."/>
            <person name="Kazmierczak K.M."/>
            <person name="Andrzejewski T.M."/>
            <person name="Davidsen T.M."/>
            <person name="Wayne K.J."/>
            <person name="Tettelin H."/>
            <person name="Glass J.I."/>
            <person name="Rusch D."/>
            <person name="Podicherti R."/>
            <person name="Tsui H.-C.T."/>
            <person name="Winkler M.E."/>
        </authorList>
    </citation>
    <scope>NUCLEOTIDE SEQUENCE</scope>
</reference>
<name>A0A382TBZ8_9ZZZZ</name>
<evidence type="ECO:0000256" key="1">
    <source>
        <dbReference type="SAM" id="Phobius"/>
    </source>
</evidence>
<keyword evidence="1" id="KW-0812">Transmembrane</keyword>